<feature type="region of interest" description="Disordered" evidence="1">
    <location>
        <begin position="1"/>
        <end position="207"/>
    </location>
</feature>
<feature type="compositionally biased region" description="Acidic residues" evidence="1">
    <location>
        <begin position="188"/>
        <end position="206"/>
    </location>
</feature>
<protein>
    <recommendedName>
        <fullName evidence="2">Micro-fibrillar-associated protein 1 C-terminal domain-containing protein</fullName>
    </recommendedName>
</protein>
<dbReference type="Proteomes" id="UP001305779">
    <property type="component" value="Unassembled WGS sequence"/>
</dbReference>
<evidence type="ECO:0000313" key="3">
    <source>
        <dbReference type="EMBL" id="KAK4505320.1"/>
    </source>
</evidence>
<feature type="compositionally biased region" description="Acidic residues" evidence="1">
    <location>
        <begin position="27"/>
        <end position="39"/>
    </location>
</feature>
<dbReference type="InterPro" id="IPR033194">
    <property type="entry name" value="MFAP1"/>
</dbReference>
<dbReference type="PANTHER" id="PTHR15327">
    <property type="entry name" value="MICROFIBRIL-ASSOCIATED PROTEIN"/>
    <property type="match status" value="1"/>
</dbReference>
<dbReference type="EMBL" id="JAXOVC010000002">
    <property type="protein sequence ID" value="KAK4505320.1"/>
    <property type="molecule type" value="Genomic_DNA"/>
</dbReference>
<keyword evidence="4" id="KW-1185">Reference proteome</keyword>
<name>A0ABR0EW54_ZASCE</name>
<evidence type="ECO:0000259" key="2">
    <source>
        <dbReference type="Pfam" id="PF06991"/>
    </source>
</evidence>
<gene>
    <name evidence="3" type="ORF">PRZ48_003283</name>
</gene>
<feature type="region of interest" description="Disordered" evidence="1">
    <location>
        <begin position="233"/>
        <end position="265"/>
    </location>
</feature>
<evidence type="ECO:0000256" key="1">
    <source>
        <dbReference type="SAM" id="MobiDB-lite"/>
    </source>
</evidence>
<feature type="compositionally biased region" description="Basic and acidic residues" evidence="1">
    <location>
        <begin position="384"/>
        <end position="405"/>
    </location>
</feature>
<feature type="compositionally biased region" description="Acidic residues" evidence="1">
    <location>
        <begin position="94"/>
        <end position="120"/>
    </location>
</feature>
<accession>A0ABR0EW54</accession>
<feature type="region of interest" description="Disordered" evidence="1">
    <location>
        <begin position="329"/>
        <end position="405"/>
    </location>
</feature>
<organism evidence="3 4">
    <name type="scientific">Zasmidium cellare</name>
    <name type="common">Wine cellar mold</name>
    <name type="synonym">Racodium cellare</name>
    <dbReference type="NCBI Taxonomy" id="395010"/>
    <lineage>
        <taxon>Eukaryota</taxon>
        <taxon>Fungi</taxon>
        <taxon>Dikarya</taxon>
        <taxon>Ascomycota</taxon>
        <taxon>Pezizomycotina</taxon>
        <taxon>Dothideomycetes</taxon>
        <taxon>Dothideomycetidae</taxon>
        <taxon>Mycosphaerellales</taxon>
        <taxon>Mycosphaerellaceae</taxon>
        <taxon>Zasmidium</taxon>
    </lineage>
</organism>
<evidence type="ECO:0000313" key="4">
    <source>
        <dbReference type="Proteomes" id="UP001305779"/>
    </source>
</evidence>
<reference evidence="3 4" key="1">
    <citation type="journal article" date="2023" name="G3 (Bethesda)">
        <title>A chromosome-level genome assembly of Zasmidium syzygii isolated from banana leaves.</title>
        <authorList>
            <person name="van Westerhoven A.C."/>
            <person name="Mehrabi R."/>
            <person name="Talebi R."/>
            <person name="Steentjes M.B.F."/>
            <person name="Corcolon B."/>
            <person name="Chong P.A."/>
            <person name="Kema G.H.J."/>
            <person name="Seidl M.F."/>
        </authorList>
    </citation>
    <scope>NUCLEOTIDE SEQUENCE [LARGE SCALE GENOMIC DNA]</scope>
    <source>
        <strain evidence="3 4">P124</strain>
    </source>
</reference>
<sequence length="405" mass="46289">MAPPSRMTKQPDRSFRYYPGKAQAEDPVSEEESDEESEEEQKPTVKAPPPKASSFPKQALAIQPGKFAEPALPKSAEPLKEDDLEGFVTASESSDGEGDNGSEEDDDEEESSEEEDSSSDDEPKKPMLRPTFMSKAQRAKQQATAPSISAEEQAAEEERKRKEKADELLQAQIERDAEARKAGKKYWDDDDVNPEDEVDDNDDADPEADRAAWKLRELKRVKRDREALIAKEKEREEVERRRNMTAEEREAEDREFLEKQAEEREDKGKMAYMQKYFHKGAFFNDDDQDEEVKQALSRDIAGHKFVDDAGDKAVLPEYMRIRDMTKLGKKGRTKYKDLKNEDTGRWGQFEGKKRDFDGLDDRFRPDDKSGGGREKTGANAAPIGERRRREDDDGREVDGKRARHS</sequence>
<comment type="caution">
    <text evidence="3">The sequence shown here is derived from an EMBL/GenBank/DDBJ whole genome shotgun (WGS) entry which is preliminary data.</text>
</comment>
<feature type="domain" description="Micro-fibrillar-associated protein 1 C-terminal" evidence="2">
    <location>
        <begin position="118"/>
        <end position="343"/>
    </location>
</feature>
<dbReference type="InterPro" id="IPR009730">
    <property type="entry name" value="MFAP1_C"/>
</dbReference>
<feature type="compositionally biased region" description="Basic and acidic residues" evidence="1">
    <location>
        <begin position="334"/>
        <end position="376"/>
    </location>
</feature>
<feature type="compositionally biased region" description="Basic and acidic residues" evidence="1">
    <location>
        <begin position="156"/>
        <end position="187"/>
    </location>
</feature>
<proteinExistence type="predicted"/>
<dbReference type="Pfam" id="PF06991">
    <property type="entry name" value="MFAP1"/>
    <property type="match status" value="1"/>
</dbReference>